<dbReference type="SUPFAM" id="SSF47384">
    <property type="entry name" value="Homodimeric domain of signal transducing histidine kinase"/>
    <property type="match status" value="1"/>
</dbReference>
<dbReference type="CDD" id="cd00130">
    <property type="entry name" value="PAS"/>
    <property type="match status" value="1"/>
</dbReference>
<dbReference type="GO" id="GO:0005524">
    <property type="term" value="F:ATP binding"/>
    <property type="evidence" value="ECO:0007669"/>
    <property type="project" value="UniProtKB-KW"/>
</dbReference>
<evidence type="ECO:0000256" key="8">
    <source>
        <dbReference type="ARBA" id="ARBA00023012"/>
    </source>
</evidence>
<dbReference type="InterPro" id="IPR035965">
    <property type="entry name" value="PAS-like_dom_sf"/>
</dbReference>
<dbReference type="Gene3D" id="3.30.450.20">
    <property type="entry name" value="PAS domain"/>
    <property type="match status" value="1"/>
</dbReference>
<dbReference type="GO" id="GO:0000155">
    <property type="term" value="F:phosphorelay sensor kinase activity"/>
    <property type="evidence" value="ECO:0007669"/>
    <property type="project" value="InterPro"/>
</dbReference>
<dbReference type="InterPro" id="IPR000014">
    <property type="entry name" value="PAS"/>
</dbReference>
<keyword evidence="3" id="KW-0597">Phosphoprotein</keyword>
<dbReference type="Gene3D" id="1.10.287.130">
    <property type="match status" value="1"/>
</dbReference>
<dbReference type="Proteomes" id="UP000185568">
    <property type="component" value="Unassembled WGS sequence"/>
</dbReference>
<evidence type="ECO:0000256" key="2">
    <source>
        <dbReference type="ARBA" id="ARBA00012438"/>
    </source>
</evidence>
<dbReference type="InterPro" id="IPR000700">
    <property type="entry name" value="PAS-assoc_C"/>
</dbReference>
<dbReference type="SUPFAM" id="SSF55785">
    <property type="entry name" value="PYP-like sensor domain (PAS domain)"/>
    <property type="match status" value="1"/>
</dbReference>
<dbReference type="PROSITE" id="PS50109">
    <property type="entry name" value="HIS_KIN"/>
    <property type="match status" value="1"/>
</dbReference>
<evidence type="ECO:0000313" key="12">
    <source>
        <dbReference type="EMBL" id="OLN23748.1"/>
    </source>
</evidence>
<feature type="domain" description="Histidine kinase" evidence="9">
    <location>
        <begin position="151"/>
        <end position="352"/>
    </location>
</feature>
<evidence type="ECO:0000256" key="3">
    <source>
        <dbReference type="ARBA" id="ARBA00022553"/>
    </source>
</evidence>
<evidence type="ECO:0000256" key="6">
    <source>
        <dbReference type="ARBA" id="ARBA00022777"/>
    </source>
</evidence>
<keyword evidence="5" id="KW-0547">Nucleotide-binding</keyword>
<comment type="caution">
    <text evidence="12">The sequence shown here is derived from an EMBL/GenBank/DDBJ whole genome shotgun (WGS) entry which is preliminary data.</text>
</comment>
<evidence type="ECO:0000256" key="5">
    <source>
        <dbReference type="ARBA" id="ARBA00022741"/>
    </source>
</evidence>
<dbReference type="InterPro" id="IPR003661">
    <property type="entry name" value="HisK_dim/P_dom"/>
</dbReference>
<dbReference type="InterPro" id="IPR005467">
    <property type="entry name" value="His_kinase_dom"/>
</dbReference>
<name>A0A1Q8Q8T5_9BACI</name>
<dbReference type="Pfam" id="PF13426">
    <property type="entry name" value="PAS_9"/>
    <property type="match status" value="1"/>
</dbReference>
<evidence type="ECO:0000256" key="7">
    <source>
        <dbReference type="ARBA" id="ARBA00022840"/>
    </source>
</evidence>
<dbReference type="CDD" id="cd00082">
    <property type="entry name" value="HisKA"/>
    <property type="match status" value="1"/>
</dbReference>
<evidence type="ECO:0000259" key="9">
    <source>
        <dbReference type="PROSITE" id="PS50109"/>
    </source>
</evidence>
<dbReference type="AlphaFoldDB" id="A0A1Q8Q8T5"/>
<gene>
    <name evidence="12" type="ORF">BTO30_03155</name>
</gene>
<dbReference type="PRINTS" id="PR00344">
    <property type="entry name" value="BCTRLSENSOR"/>
</dbReference>
<dbReference type="EC" id="2.7.13.3" evidence="2"/>
<keyword evidence="6 12" id="KW-0418">Kinase</keyword>
<dbReference type="RefSeq" id="WP_075397269.1">
    <property type="nucleotide sequence ID" value="NZ_MSDU01000005.1"/>
</dbReference>
<dbReference type="Gene3D" id="3.30.565.10">
    <property type="entry name" value="Histidine kinase-like ATPase, C-terminal domain"/>
    <property type="match status" value="1"/>
</dbReference>
<proteinExistence type="predicted"/>
<dbReference type="PROSITE" id="PS50112">
    <property type="entry name" value="PAS"/>
    <property type="match status" value="1"/>
</dbReference>
<dbReference type="OrthoDB" id="9815750at2"/>
<evidence type="ECO:0000256" key="1">
    <source>
        <dbReference type="ARBA" id="ARBA00000085"/>
    </source>
</evidence>
<dbReference type="InterPro" id="IPR003594">
    <property type="entry name" value="HATPase_dom"/>
</dbReference>
<protein>
    <recommendedName>
        <fullName evidence="2">histidine kinase</fullName>
        <ecNumber evidence="2">2.7.13.3</ecNumber>
    </recommendedName>
</protein>
<dbReference type="Pfam" id="PF00512">
    <property type="entry name" value="HisKA"/>
    <property type="match status" value="1"/>
</dbReference>
<dbReference type="STRING" id="1714264.BTO30_03155"/>
<dbReference type="InterPro" id="IPR036097">
    <property type="entry name" value="HisK_dim/P_sf"/>
</dbReference>
<dbReference type="Pfam" id="PF02518">
    <property type="entry name" value="HATPase_c"/>
    <property type="match status" value="1"/>
</dbReference>
<reference evidence="12 13" key="1">
    <citation type="submission" date="2016-12" db="EMBL/GenBank/DDBJ databases">
        <title>Domibacillus antri genome sequencing.</title>
        <authorList>
            <person name="Verma A."/>
            <person name="Krishnamurthi S."/>
        </authorList>
    </citation>
    <scope>NUCLEOTIDE SEQUENCE [LARGE SCALE GENOMIC DNA]</scope>
    <source>
        <strain evidence="12 13">XD80</strain>
    </source>
</reference>
<dbReference type="SMART" id="SM00388">
    <property type="entry name" value="HisKA"/>
    <property type="match status" value="1"/>
</dbReference>
<sequence>MNEYTVAADESTKENEHMYRRIIEYSVETIVIHRNHKILYINESGAHFFKAPKEKIVGSNVLDPFQEKDKQMIVERIRHGMSGTGPAEVIELTISRFDGTKVEVELYCHPVMFGGKKAIQTVFRDITERKEAERRLNDREKLASTGQIAAGIAHEIKNPLTSVKGFLQLLKESYSHPYLDVMDAELEKALETLINLLQVSKPDFQEEPLVSINFCKELTSLMLLFQERLYNVIVEMDLRDSEKTMLGKRNLFLKAFFNLIKNAVEAIEDKGKITIQHYYENEQIHIKVIDSGVGIPKDKLNMLGTPFFSSKSDGTGLGLTQVFTTVHEHGGIIRVESEVGHGTTFHVKLPVK</sequence>
<evidence type="ECO:0000259" key="11">
    <source>
        <dbReference type="PROSITE" id="PS50113"/>
    </source>
</evidence>
<organism evidence="12 13">
    <name type="scientific">Domibacillus antri</name>
    <dbReference type="NCBI Taxonomy" id="1714264"/>
    <lineage>
        <taxon>Bacteria</taxon>
        <taxon>Bacillati</taxon>
        <taxon>Bacillota</taxon>
        <taxon>Bacilli</taxon>
        <taxon>Bacillales</taxon>
        <taxon>Bacillaceae</taxon>
        <taxon>Domibacillus</taxon>
    </lineage>
</organism>
<dbReference type="NCBIfam" id="TIGR00229">
    <property type="entry name" value="sensory_box"/>
    <property type="match status" value="1"/>
</dbReference>
<accession>A0A1Q8Q8T5</accession>
<evidence type="ECO:0000313" key="13">
    <source>
        <dbReference type="Proteomes" id="UP000185568"/>
    </source>
</evidence>
<keyword evidence="13" id="KW-1185">Reference proteome</keyword>
<keyword evidence="8" id="KW-0902">Two-component regulatory system</keyword>
<feature type="domain" description="PAC" evidence="11">
    <location>
        <begin position="88"/>
        <end position="138"/>
    </location>
</feature>
<dbReference type="SMART" id="SM00387">
    <property type="entry name" value="HATPase_c"/>
    <property type="match status" value="1"/>
</dbReference>
<dbReference type="SUPFAM" id="SSF55874">
    <property type="entry name" value="ATPase domain of HSP90 chaperone/DNA topoisomerase II/histidine kinase"/>
    <property type="match status" value="1"/>
</dbReference>
<dbReference type="SMART" id="SM00091">
    <property type="entry name" value="PAS"/>
    <property type="match status" value="1"/>
</dbReference>
<dbReference type="PANTHER" id="PTHR43065:SF10">
    <property type="entry name" value="PEROXIDE STRESS-ACTIVATED HISTIDINE KINASE MAK3"/>
    <property type="match status" value="1"/>
</dbReference>
<dbReference type="PROSITE" id="PS50113">
    <property type="entry name" value="PAC"/>
    <property type="match status" value="1"/>
</dbReference>
<feature type="domain" description="PAS" evidence="10">
    <location>
        <begin position="15"/>
        <end position="84"/>
    </location>
</feature>
<evidence type="ECO:0000259" key="10">
    <source>
        <dbReference type="PROSITE" id="PS50112"/>
    </source>
</evidence>
<dbReference type="InterPro" id="IPR036890">
    <property type="entry name" value="HATPase_C_sf"/>
</dbReference>
<keyword evidence="4" id="KW-0808">Transferase</keyword>
<keyword evidence="7" id="KW-0067">ATP-binding</keyword>
<dbReference type="PANTHER" id="PTHR43065">
    <property type="entry name" value="SENSOR HISTIDINE KINASE"/>
    <property type="match status" value="1"/>
</dbReference>
<evidence type="ECO:0000256" key="4">
    <source>
        <dbReference type="ARBA" id="ARBA00022679"/>
    </source>
</evidence>
<comment type="catalytic activity">
    <reaction evidence="1">
        <text>ATP + protein L-histidine = ADP + protein N-phospho-L-histidine.</text>
        <dbReference type="EC" id="2.7.13.3"/>
    </reaction>
</comment>
<dbReference type="InterPro" id="IPR004358">
    <property type="entry name" value="Sig_transdc_His_kin-like_C"/>
</dbReference>
<dbReference type="EMBL" id="MSDU01000005">
    <property type="protein sequence ID" value="OLN23748.1"/>
    <property type="molecule type" value="Genomic_DNA"/>
</dbReference>